<dbReference type="GO" id="GO:0005740">
    <property type="term" value="C:mitochondrial envelope"/>
    <property type="evidence" value="ECO:0007669"/>
    <property type="project" value="TreeGrafter"/>
</dbReference>
<dbReference type="InterPro" id="IPR019734">
    <property type="entry name" value="TPR_rpt"/>
</dbReference>
<reference evidence="2" key="1">
    <citation type="submission" date="2021-01" db="EMBL/GenBank/DDBJ databases">
        <title>A chromosome-scale assembly of European eel, Anguilla anguilla.</title>
        <authorList>
            <person name="Henkel C."/>
            <person name="Jong-Raadsen S.A."/>
            <person name="Dufour S."/>
            <person name="Weltzien F.-A."/>
            <person name="Palstra A.P."/>
            <person name="Pelster B."/>
            <person name="Spaink H.P."/>
            <person name="Van Den Thillart G.E."/>
            <person name="Jansen H."/>
            <person name="Zahm M."/>
            <person name="Klopp C."/>
            <person name="Cedric C."/>
            <person name="Louis A."/>
            <person name="Berthelot C."/>
            <person name="Parey E."/>
            <person name="Roest Crollius H."/>
            <person name="Montfort J."/>
            <person name="Robinson-Rechavi M."/>
            <person name="Bucao C."/>
            <person name="Bouchez O."/>
            <person name="Gislard M."/>
            <person name="Lluch J."/>
            <person name="Milhes M."/>
            <person name="Lampietro C."/>
            <person name="Lopez Roques C."/>
            <person name="Donnadieu C."/>
            <person name="Braasch I."/>
            <person name="Desvignes T."/>
            <person name="Postlethwait J."/>
            <person name="Bobe J."/>
            <person name="Guiguen Y."/>
            <person name="Dirks R."/>
        </authorList>
    </citation>
    <scope>NUCLEOTIDE SEQUENCE</scope>
    <source>
        <strain evidence="2">Tag_6206</strain>
        <tissue evidence="2">Liver</tissue>
    </source>
</reference>
<keyword evidence="3" id="KW-1185">Reference proteome</keyword>
<organism evidence="2 3">
    <name type="scientific">Anguilla anguilla</name>
    <name type="common">European freshwater eel</name>
    <name type="synonym">Muraena anguilla</name>
    <dbReference type="NCBI Taxonomy" id="7936"/>
    <lineage>
        <taxon>Eukaryota</taxon>
        <taxon>Metazoa</taxon>
        <taxon>Chordata</taxon>
        <taxon>Craniata</taxon>
        <taxon>Vertebrata</taxon>
        <taxon>Euteleostomi</taxon>
        <taxon>Actinopterygii</taxon>
        <taxon>Neopterygii</taxon>
        <taxon>Teleostei</taxon>
        <taxon>Anguilliformes</taxon>
        <taxon>Anguillidae</taxon>
        <taxon>Anguilla</taxon>
    </lineage>
</organism>
<dbReference type="GO" id="GO:0044183">
    <property type="term" value="F:protein folding chaperone"/>
    <property type="evidence" value="ECO:0007669"/>
    <property type="project" value="TreeGrafter"/>
</dbReference>
<dbReference type="Gene3D" id="1.25.40.10">
    <property type="entry name" value="Tetratricopeptide repeat domain"/>
    <property type="match status" value="1"/>
</dbReference>
<dbReference type="SMART" id="SM00028">
    <property type="entry name" value="TPR"/>
    <property type="match status" value="3"/>
</dbReference>
<dbReference type="GO" id="GO:0012505">
    <property type="term" value="C:endomembrane system"/>
    <property type="evidence" value="ECO:0007669"/>
    <property type="project" value="TreeGrafter"/>
</dbReference>
<feature type="repeat" description="TPR" evidence="1">
    <location>
        <begin position="126"/>
        <end position="159"/>
    </location>
</feature>
<dbReference type="PROSITE" id="PS50293">
    <property type="entry name" value="TPR_REGION"/>
    <property type="match status" value="1"/>
</dbReference>
<sequence>MGDPDIPACSPLLYQLQLLDIREKPDPLDLLISDRIRIGNQKRERGNFFFQREEFVMAAQSYCMALHVLTTQTRAGESTRVAEHEEVQECRVKCLNNLAATQMKLEHVDEALLTCQDVLFLDPLNVKALFRKGKLLSDKGEYQEAMETLKKALRLEPSTKVGLRPTLFEYFKIHLCTLVQKSLKGYNGKECLILFNK</sequence>
<dbReference type="GO" id="GO:0005829">
    <property type="term" value="C:cytosol"/>
    <property type="evidence" value="ECO:0007669"/>
    <property type="project" value="TreeGrafter"/>
</dbReference>
<gene>
    <name evidence="2" type="ORF">ANANG_G00100380</name>
</gene>
<dbReference type="GO" id="GO:0043066">
    <property type="term" value="P:negative regulation of apoptotic process"/>
    <property type="evidence" value="ECO:0007669"/>
    <property type="project" value="TreeGrafter"/>
</dbReference>
<evidence type="ECO:0000256" key="1">
    <source>
        <dbReference type="PROSITE-ProRule" id="PRU00339"/>
    </source>
</evidence>
<evidence type="ECO:0008006" key="4">
    <source>
        <dbReference type="Google" id="ProtNLM"/>
    </source>
</evidence>
<dbReference type="AlphaFoldDB" id="A0A9D3MGM9"/>
<comment type="caution">
    <text evidence="2">The sequence shown here is derived from an EMBL/GenBank/DDBJ whole genome shotgun (WGS) entry which is preliminary data.</text>
</comment>
<dbReference type="GO" id="GO:0016020">
    <property type="term" value="C:membrane"/>
    <property type="evidence" value="ECO:0007669"/>
    <property type="project" value="TreeGrafter"/>
</dbReference>
<dbReference type="EMBL" id="JAFIRN010000005">
    <property type="protein sequence ID" value="KAG5848611.1"/>
    <property type="molecule type" value="Genomic_DNA"/>
</dbReference>
<dbReference type="Pfam" id="PF13181">
    <property type="entry name" value="TPR_8"/>
    <property type="match status" value="1"/>
</dbReference>
<evidence type="ECO:0000313" key="2">
    <source>
        <dbReference type="EMBL" id="KAG5848611.1"/>
    </source>
</evidence>
<protein>
    <recommendedName>
        <fullName evidence="4">Peptidylprolyl isomerase</fullName>
    </recommendedName>
</protein>
<keyword evidence="1" id="KW-0802">TPR repeat</keyword>
<dbReference type="SUPFAM" id="SSF48452">
    <property type="entry name" value="TPR-like"/>
    <property type="match status" value="1"/>
</dbReference>
<name>A0A9D3MGM9_ANGAN</name>
<dbReference type="PANTHER" id="PTHR46512:SF2">
    <property type="entry name" value="PEPTIDYLPROLYL ISOMERASE"/>
    <property type="match status" value="1"/>
</dbReference>
<dbReference type="PANTHER" id="PTHR46512">
    <property type="entry name" value="PEPTIDYLPROLYL ISOMERASE"/>
    <property type="match status" value="1"/>
</dbReference>
<dbReference type="Proteomes" id="UP001044222">
    <property type="component" value="Unassembled WGS sequence"/>
</dbReference>
<evidence type="ECO:0000313" key="3">
    <source>
        <dbReference type="Proteomes" id="UP001044222"/>
    </source>
</evidence>
<dbReference type="PROSITE" id="PS50005">
    <property type="entry name" value="TPR"/>
    <property type="match status" value="1"/>
</dbReference>
<dbReference type="InterPro" id="IPR011990">
    <property type="entry name" value="TPR-like_helical_dom_sf"/>
</dbReference>
<proteinExistence type="predicted"/>
<dbReference type="InterPro" id="IPR050754">
    <property type="entry name" value="FKBP4/5/8-like"/>
</dbReference>
<accession>A0A9D3MGM9</accession>